<dbReference type="Gene3D" id="1.10.10.10">
    <property type="entry name" value="Winged helix-like DNA-binding domain superfamily/Winged helix DNA-binding domain"/>
    <property type="match status" value="1"/>
</dbReference>
<feature type="domain" description="DnaB/C C-terminal" evidence="2">
    <location>
        <begin position="148"/>
        <end position="219"/>
    </location>
</feature>
<organism evidence="3 4">
    <name type="scientific">Streptococcus equi subsp. zooepidemicus (strain MGCS10565)</name>
    <dbReference type="NCBI Taxonomy" id="552526"/>
    <lineage>
        <taxon>Bacteria</taxon>
        <taxon>Bacillati</taxon>
        <taxon>Bacillota</taxon>
        <taxon>Bacilli</taxon>
        <taxon>Lactobacillales</taxon>
        <taxon>Streptococcaceae</taxon>
        <taxon>Streptococcus</taxon>
    </lineage>
</organism>
<dbReference type="SUPFAM" id="SSF158499">
    <property type="entry name" value="DnaD domain-like"/>
    <property type="match status" value="1"/>
</dbReference>
<dbReference type="PANTHER" id="PTHR37293:SF6">
    <property type="entry name" value="DNA REPLICATION PROTEIN DNAD"/>
    <property type="match status" value="1"/>
</dbReference>
<dbReference type="EMBL" id="CP001129">
    <property type="protein sequence ID" value="ACG62583.1"/>
    <property type="molecule type" value="Genomic_DNA"/>
</dbReference>
<proteinExistence type="inferred from homology"/>
<dbReference type="KEGG" id="sez:Sez_1243"/>
<reference evidence="3 4" key="1">
    <citation type="journal article" date="2008" name="PLoS ONE">
        <title>Genome sequence of a lancefield group C Streptococcus zooepidemicus strain causing epidemic nephritis: new information about an old disease.</title>
        <authorList>
            <person name="Beres S.B."/>
            <person name="Sesso R."/>
            <person name="Pinto S.W.L."/>
            <person name="Hoe N.P."/>
            <person name="Porcella S.F."/>
            <person name="Deleo F.R."/>
            <person name="Musser J.M."/>
        </authorList>
    </citation>
    <scope>NUCLEOTIDE SEQUENCE [LARGE SCALE GENOMIC DNA]</scope>
    <source>
        <strain evidence="3 4">MGCS10565</strain>
    </source>
</reference>
<dbReference type="PANTHER" id="PTHR37293">
    <property type="entry name" value="PHAGE REPLICATION PROTEIN-RELATED"/>
    <property type="match status" value="1"/>
</dbReference>
<dbReference type="AlphaFoldDB" id="B4U3L6"/>
<accession>B4U3L6</accession>
<dbReference type="InterPro" id="IPR036388">
    <property type="entry name" value="WH-like_DNA-bd_sf"/>
</dbReference>
<dbReference type="InterPro" id="IPR006343">
    <property type="entry name" value="DnaB/C_C"/>
</dbReference>
<evidence type="ECO:0000259" key="2">
    <source>
        <dbReference type="Pfam" id="PF07261"/>
    </source>
</evidence>
<dbReference type="InterPro" id="IPR034829">
    <property type="entry name" value="DnaD-like_sf"/>
</dbReference>
<dbReference type="InterPro" id="IPR053162">
    <property type="entry name" value="DnaD"/>
</dbReference>
<evidence type="ECO:0000313" key="3">
    <source>
        <dbReference type="EMBL" id="ACG62583.1"/>
    </source>
</evidence>
<comment type="similarity">
    <text evidence="1">Belongs to the DnaB/DnaD family.</text>
</comment>
<dbReference type="HOGENOM" id="CLU_091656_0_1_9"/>
<dbReference type="Proteomes" id="UP000001873">
    <property type="component" value="Chromosome"/>
</dbReference>
<dbReference type="NCBIfam" id="TIGR01446">
    <property type="entry name" value="DnaD_dom"/>
    <property type="match status" value="1"/>
</dbReference>
<dbReference type="Pfam" id="PF07261">
    <property type="entry name" value="DnaB_2"/>
    <property type="match status" value="1"/>
</dbReference>
<evidence type="ECO:0000313" key="4">
    <source>
        <dbReference type="Proteomes" id="UP000001873"/>
    </source>
</evidence>
<protein>
    <submittedName>
        <fullName evidence="3">DNA replication protein DnaD</fullName>
    </submittedName>
</protein>
<evidence type="ECO:0000256" key="1">
    <source>
        <dbReference type="ARBA" id="ARBA00093462"/>
    </source>
</evidence>
<sequence>MLANGSTDQKLGWAISFGRGIMSFLEHYQSGNLVLPTALLFHYKDIFKSSDDFLVWQFFYLQNTTRLDELAPSQIANALGKSVAEVNKAISSLTSQGLLDMKTIELAGEIEIIFDASPVLVTLDQLLARDEKSELEQQNTNQLKLLVDEFERELGRFLSPMELEDLEKTVHDDQTDLDLVREALREAVFNGKTNWKYIQAILRNWRKEGITSLRQLEEKKRAREDMMASEVTVSDDFLAAMNLWSN</sequence>
<gene>
    <name evidence="3" type="primary">dnaD</name>
    <name evidence="3" type="ordered locus">Sez_1243</name>
</gene>
<dbReference type="Gene3D" id="1.10.10.630">
    <property type="entry name" value="DnaD domain-like"/>
    <property type="match status" value="1"/>
</dbReference>
<name>B4U3L6_STREM</name>